<dbReference type="PANTHER" id="PTHR43363">
    <property type="entry name" value="HYPOXANTHINE PHOSPHORIBOSYLTRANSFERASE"/>
    <property type="match status" value="1"/>
</dbReference>
<dbReference type="GO" id="GO:0016757">
    <property type="term" value="F:glycosyltransferase activity"/>
    <property type="evidence" value="ECO:0007669"/>
    <property type="project" value="UniProtKB-KW"/>
</dbReference>
<proteinExistence type="predicted"/>
<keyword evidence="1" id="KW-0328">Glycosyltransferase</keyword>
<gene>
    <name evidence="4" type="ORF">HMPREF2086_00075</name>
</gene>
<reference evidence="4 5" key="1">
    <citation type="journal article" date="2014" name="Genome Announc.">
        <title>Draft genome sequences of six enterohepatic helicobacter species isolated from humans and one from rhesus macaques.</title>
        <authorList>
            <person name="Shen Z."/>
            <person name="Sheh A."/>
            <person name="Young S.K."/>
            <person name="Abouelliel A."/>
            <person name="Ward D.V."/>
            <person name="Earl A.M."/>
            <person name="Fox J.G."/>
        </authorList>
    </citation>
    <scope>NUCLEOTIDE SEQUENCE [LARGE SCALE GENOMIC DNA]</scope>
    <source>
        <strain evidence="4 5">MIT 99-5501</strain>
    </source>
</reference>
<dbReference type="PANTHER" id="PTHR43363:SF1">
    <property type="entry name" value="HYPOXANTHINE-GUANINE PHOSPHORIBOSYLTRANSFERASE"/>
    <property type="match status" value="1"/>
</dbReference>
<dbReference type="AlphaFoldDB" id="V8CCB3"/>
<dbReference type="Pfam" id="PF00156">
    <property type="entry name" value="Pribosyltran"/>
    <property type="match status" value="1"/>
</dbReference>
<dbReference type="eggNOG" id="COG2236">
    <property type="taxonomic scope" value="Bacteria"/>
</dbReference>
<protein>
    <recommendedName>
        <fullName evidence="3">Phosphoribosyltransferase domain-containing protein</fullName>
    </recommendedName>
</protein>
<evidence type="ECO:0000313" key="5">
    <source>
        <dbReference type="Proteomes" id="UP000018731"/>
    </source>
</evidence>
<dbReference type="InterPro" id="IPR000836">
    <property type="entry name" value="PRTase_dom"/>
</dbReference>
<dbReference type="HOGENOM" id="CLU_080904_1_2_7"/>
<feature type="domain" description="Phosphoribosyltransferase" evidence="3">
    <location>
        <begin position="11"/>
        <end position="156"/>
    </location>
</feature>
<keyword evidence="2" id="KW-0808">Transferase</keyword>
<dbReference type="EMBL" id="AZJI01000001">
    <property type="protein sequence ID" value="ETD24742.1"/>
    <property type="molecule type" value="Genomic_DNA"/>
</dbReference>
<dbReference type="PATRIC" id="fig|1357400.3.peg.105"/>
<evidence type="ECO:0000313" key="4">
    <source>
        <dbReference type="EMBL" id="ETD24742.1"/>
    </source>
</evidence>
<comment type="caution">
    <text evidence="4">The sequence shown here is derived from an EMBL/GenBank/DDBJ whole genome shotgun (WGS) entry which is preliminary data.</text>
</comment>
<evidence type="ECO:0000256" key="1">
    <source>
        <dbReference type="ARBA" id="ARBA00022676"/>
    </source>
</evidence>
<sequence length="158" mass="17991">MKKTIYYAYADFLDDMKALSARIEAEFGIPQAIVCIARGGMCMSHFLALKWNLRAESIYTINATSYADREAKHSLTLGEIPHIEQNRVLIVDEIVDSGRSLSAVMRSLNKAYPRDKFGKEFASAVIFQKSGASVVADFYVRENKEWIDFFWEVDMLDS</sequence>
<dbReference type="CDD" id="cd06223">
    <property type="entry name" value="PRTases_typeI"/>
    <property type="match status" value="1"/>
</dbReference>
<evidence type="ECO:0000256" key="2">
    <source>
        <dbReference type="ARBA" id="ARBA00022679"/>
    </source>
</evidence>
<name>V8CCB3_9HELI</name>
<dbReference type="STRING" id="1357400.HMPREF2086_00075"/>
<organism evidence="4 5">
    <name type="scientific">Helicobacter macacae MIT 99-5501</name>
    <dbReference type="NCBI Taxonomy" id="1357400"/>
    <lineage>
        <taxon>Bacteria</taxon>
        <taxon>Pseudomonadati</taxon>
        <taxon>Campylobacterota</taxon>
        <taxon>Epsilonproteobacteria</taxon>
        <taxon>Campylobacterales</taxon>
        <taxon>Helicobacteraceae</taxon>
        <taxon>Helicobacter</taxon>
    </lineage>
</organism>
<keyword evidence="5" id="KW-1185">Reference proteome</keyword>
<dbReference type="InterPro" id="IPR029057">
    <property type="entry name" value="PRTase-like"/>
</dbReference>
<dbReference type="Gene3D" id="3.40.50.2020">
    <property type="match status" value="1"/>
</dbReference>
<dbReference type="RefSeq" id="WP_023926744.1">
    <property type="nucleotide sequence ID" value="NZ_KI669454.1"/>
</dbReference>
<evidence type="ECO:0000259" key="3">
    <source>
        <dbReference type="Pfam" id="PF00156"/>
    </source>
</evidence>
<accession>V8CCB3</accession>
<dbReference type="SUPFAM" id="SSF53271">
    <property type="entry name" value="PRTase-like"/>
    <property type="match status" value="1"/>
</dbReference>
<dbReference type="Proteomes" id="UP000018731">
    <property type="component" value="Unassembled WGS sequence"/>
</dbReference>